<evidence type="ECO:0000313" key="2">
    <source>
        <dbReference type="EMBL" id="OSX69007.1"/>
    </source>
</evidence>
<organism evidence="2 3">
    <name type="scientific">Porphyra umbilicalis</name>
    <name type="common">Purple laver</name>
    <name type="synonym">Red alga</name>
    <dbReference type="NCBI Taxonomy" id="2786"/>
    <lineage>
        <taxon>Eukaryota</taxon>
        <taxon>Rhodophyta</taxon>
        <taxon>Bangiophyceae</taxon>
        <taxon>Bangiales</taxon>
        <taxon>Bangiaceae</taxon>
        <taxon>Porphyra</taxon>
    </lineage>
</organism>
<gene>
    <name evidence="2" type="ORF">BU14_1974s0001</name>
</gene>
<protein>
    <submittedName>
        <fullName evidence="2">Uncharacterized protein</fullName>
    </submittedName>
</protein>
<evidence type="ECO:0000313" key="3">
    <source>
        <dbReference type="Proteomes" id="UP000218209"/>
    </source>
</evidence>
<feature type="compositionally biased region" description="Basic residues" evidence="1">
    <location>
        <begin position="212"/>
        <end position="227"/>
    </location>
</feature>
<feature type="compositionally biased region" description="Basic residues" evidence="1">
    <location>
        <begin position="296"/>
        <end position="305"/>
    </location>
</feature>
<feature type="compositionally biased region" description="Basic residues" evidence="1">
    <location>
        <begin position="270"/>
        <end position="283"/>
    </location>
</feature>
<accession>A0A1X6NK73</accession>
<feature type="region of interest" description="Disordered" evidence="1">
    <location>
        <begin position="1"/>
        <end position="127"/>
    </location>
</feature>
<dbReference type="AlphaFoldDB" id="A0A1X6NK73"/>
<feature type="compositionally biased region" description="Basic and acidic residues" evidence="1">
    <location>
        <begin position="77"/>
        <end position="105"/>
    </location>
</feature>
<feature type="compositionally biased region" description="Basic and acidic residues" evidence="1">
    <location>
        <begin position="116"/>
        <end position="127"/>
    </location>
</feature>
<feature type="compositionally biased region" description="Basic and acidic residues" evidence="1">
    <location>
        <begin position="330"/>
        <end position="351"/>
    </location>
</feature>
<keyword evidence="3" id="KW-1185">Reference proteome</keyword>
<evidence type="ECO:0000256" key="1">
    <source>
        <dbReference type="SAM" id="MobiDB-lite"/>
    </source>
</evidence>
<dbReference type="EMBL" id="KV919871">
    <property type="protein sequence ID" value="OSX69007.1"/>
    <property type="molecule type" value="Genomic_DNA"/>
</dbReference>
<dbReference type="Proteomes" id="UP000218209">
    <property type="component" value="Unassembled WGS sequence"/>
</dbReference>
<feature type="region of interest" description="Disordered" evidence="1">
    <location>
        <begin position="193"/>
        <end position="351"/>
    </location>
</feature>
<feature type="compositionally biased region" description="Basic residues" evidence="1">
    <location>
        <begin position="55"/>
        <end position="66"/>
    </location>
</feature>
<proteinExistence type="predicted"/>
<sequence length="351" mass="39280">MHGCVDHRSGARRGPPPPPPHRLLDDRQPQRGRPKHQHPQRLHPVHNAERDPPVARRRRVKRRGRRSVGIVPVGGIGHDHHIPPPRFDDRHDCRQGQARRGDRRGNGRGPGPLARRRAEVPKEADGEEARQVLAAVGIRASAIGARVHVSQRRPPLARVAVPLPPPRLGAGVGTKAGDFAVWALAQRHRHHIRLPGVPPTGPTQVLPPQVGHRPRRVGVRRPQRRRGGQTDRHGPRPRVVPPPNRRREEAQHHRNAHPVAVGPAHEARPQRHRPGHRPQRRRGVTGSEQRAGNVQHHGRRAHAVRVGRLGIFRLSKGDEEGQAPRRRVGPRREADGAERNVGRSEHAHQQQ</sequence>
<feature type="compositionally biased region" description="Basic residues" evidence="1">
    <location>
        <begin position="30"/>
        <end position="44"/>
    </location>
</feature>
<name>A0A1X6NK73_PORUM</name>
<reference evidence="2 3" key="1">
    <citation type="submission" date="2017-03" db="EMBL/GenBank/DDBJ databases">
        <title>WGS assembly of Porphyra umbilicalis.</title>
        <authorList>
            <person name="Brawley S.H."/>
            <person name="Blouin N.A."/>
            <person name="Ficko-Blean E."/>
            <person name="Wheeler G.L."/>
            <person name="Lohr M."/>
            <person name="Goodson H.V."/>
            <person name="Jenkins J.W."/>
            <person name="Blaby-Haas C.E."/>
            <person name="Helliwell K.E."/>
            <person name="Chan C."/>
            <person name="Marriage T."/>
            <person name="Bhattacharya D."/>
            <person name="Klein A.S."/>
            <person name="Badis Y."/>
            <person name="Brodie J."/>
            <person name="Cao Y."/>
            <person name="Collen J."/>
            <person name="Dittami S.M."/>
            <person name="Gachon C.M."/>
            <person name="Green B.R."/>
            <person name="Karpowicz S."/>
            <person name="Kim J.W."/>
            <person name="Kudahl U."/>
            <person name="Lin S."/>
            <person name="Michel G."/>
            <person name="Mittag M."/>
            <person name="Olson B.J."/>
            <person name="Pangilinan J."/>
            <person name="Peng Y."/>
            <person name="Qiu H."/>
            <person name="Shu S."/>
            <person name="Singer J.T."/>
            <person name="Smith A.G."/>
            <person name="Sprecher B.N."/>
            <person name="Wagner V."/>
            <person name="Wang W."/>
            <person name="Wang Z.-Y."/>
            <person name="Yan J."/>
            <person name="Yarish C."/>
            <person name="Zoeuner-Riek S."/>
            <person name="Zhuang Y."/>
            <person name="Zou Y."/>
            <person name="Lindquist E.A."/>
            <person name="Grimwood J."/>
            <person name="Barry K."/>
            <person name="Rokhsar D.S."/>
            <person name="Schmutz J."/>
            <person name="Stiller J.W."/>
            <person name="Grossman A.R."/>
            <person name="Prochnik S.E."/>
        </authorList>
    </citation>
    <scope>NUCLEOTIDE SEQUENCE [LARGE SCALE GENOMIC DNA]</scope>
    <source>
        <strain evidence="2">4086291</strain>
    </source>
</reference>